<keyword evidence="5" id="KW-1185">Reference proteome</keyword>
<feature type="signal peptide" evidence="3">
    <location>
        <begin position="1"/>
        <end position="22"/>
    </location>
</feature>
<dbReference type="RefSeq" id="WP_094015929.1">
    <property type="nucleotide sequence ID" value="NZ_NMQW01000023.1"/>
</dbReference>
<comment type="caution">
    <text evidence="4">The sequence shown here is derived from an EMBL/GenBank/DDBJ whole genome shotgun (WGS) entry which is preliminary data.</text>
</comment>
<proteinExistence type="predicted"/>
<sequence>MKSFRMVCLCLMLLFPCPSVFANVEGNLISPRVQELPQQTPAEGELTENAYRSGRGTYSGVRTPGQSGTTAPGRVPSSNPRTTTPAYGTPARGGWGGIFGGFAAGALLGSLFNPFGFMGFGPGAGSPISFIGLLFWGAVLYFAYRLFTRSRRNRS</sequence>
<accession>A0A229UNY8</accession>
<evidence type="ECO:0000256" key="3">
    <source>
        <dbReference type="SAM" id="SignalP"/>
    </source>
</evidence>
<evidence type="ECO:0008006" key="6">
    <source>
        <dbReference type="Google" id="ProtNLM"/>
    </source>
</evidence>
<dbReference type="Proteomes" id="UP000215509">
    <property type="component" value="Unassembled WGS sequence"/>
</dbReference>
<evidence type="ECO:0000313" key="5">
    <source>
        <dbReference type="Proteomes" id="UP000215509"/>
    </source>
</evidence>
<feature type="transmembrane region" description="Helical" evidence="2">
    <location>
        <begin position="128"/>
        <end position="147"/>
    </location>
</feature>
<gene>
    <name evidence="4" type="ORF">CF651_16315</name>
</gene>
<feature type="chain" id="PRO_5012420912" description="Preprotein translocase subunit Tim44" evidence="3">
    <location>
        <begin position="23"/>
        <end position="155"/>
    </location>
</feature>
<organism evidence="4 5">
    <name type="scientific">Paenibacillus rigui</name>
    <dbReference type="NCBI Taxonomy" id="554312"/>
    <lineage>
        <taxon>Bacteria</taxon>
        <taxon>Bacillati</taxon>
        <taxon>Bacillota</taxon>
        <taxon>Bacilli</taxon>
        <taxon>Bacillales</taxon>
        <taxon>Paenibacillaceae</taxon>
        <taxon>Paenibacillus</taxon>
    </lineage>
</organism>
<name>A0A229UNY8_9BACL</name>
<keyword evidence="2" id="KW-0472">Membrane</keyword>
<keyword evidence="2" id="KW-0812">Transmembrane</keyword>
<feature type="region of interest" description="Disordered" evidence="1">
    <location>
        <begin position="39"/>
        <end position="86"/>
    </location>
</feature>
<dbReference type="EMBL" id="NMQW01000023">
    <property type="protein sequence ID" value="OXM85166.1"/>
    <property type="molecule type" value="Genomic_DNA"/>
</dbReference>
<feature type="compositionally biased region" description="Polar residues" evidence="1">
    <location>
        <begin position="64"/>
        <end position="86"/>
    </location>
</feature>
<keyword evidence="2" id="KW-1133">Transmembrane helix</keyword>
<evidence type="ECO:0000313" key="4">
    <source>
        <dbReference type="EMBL" id="OXM85166.1"/>
    </source>
</evidence>
<dbReference type="AlphaFoldDB" id="A0A229UNY8"/>
<protein>
    <recommendedName>
        <fullName evidence="6">Preprotein translocase subunit Tim44</fullName>
    </recommendedName>
</protein>
<evidence type="ECO:0000256" key="2">
    <source>
        <dbReference type="SAM" id="Phobius"/>
    </source>
</evidence>
<evidence type="ECO:0000256" key="1">
    <source>
        <dbReference type="SAM" id="MobiDB-lite"/>
    </source>
</evidence>
<keyword evidence="3" id="KW-0732">Signal</keyword>
<reference evidence="4 5" key="1">
    <citation type="submission" date="2017-07" db="EMBL/GenBank/DDBJ databases">
        <title>Genome sequencing and assembly of Paenibacillus rigui.</title>
        <authorList>
            <person name="Mayilraj S."/>
        </authorList>
    </citation>
    <scope>NUCLEOTIDE SEQUENCE [LARGE SCALE GENOMIC DNA]</scope>
    <source>
        <strain evidence="4 5">JCM 16352</strain>
    </source>
</reference>